<protein>
    <recommendedName>
        <fullName evidence="6">SURF1-like protein</fullName>
    </recommendedName>
</protein>
<organism evidence="7 8">
    <name type="scientific">Caulobacter mirabilis</name>
    <dbReference type="NCBI Taxonomy" id="69666"/>
    <lineage>
        <taxon>Bacteria</taxon>
        <taxon>Pseudomonadati</taxon>
        <taxon>Pseudomonadota</taxon>
        <taxon>Alphaproteobacteria</taxon>
        <taxon>Caulobacterales</taxon>
        <taxon>Caulobacteraceae</taxon>
        <taxon>Caulobacter</taxon>
    </lineage>
</organism>
<comment type="similarity">
    <text evidence="2 6">Belongs to the SURF1 family.</text>
</comment>
<dbReference type="InterPro" id="IPR045214">
    <property type="entry name" value="Surf1/Surf4"/>
</dbReference>
<dbReference type="RefSeq" id="WP_099623483.1">
    <property type="nucleotide sequence ID" value="NZ_CP024201.1"/>
</dbReference>
<dbReference type="PANTHER" id="PTHR23427:SF2">
    <property type="entry name" value="SURFEIT LOCUS PROTEIN 1"/>
    <property type="match status" value="1"/>
</dbReference>
<keyword evidence="5 6" id="KW-0472">Membrane</keyword>
<dbReference type="Pfam" id="PF02104">
    <property type="entry name" value="SURF1"/>
    <property type="match status" value="1"/>
</dbReference>
<evidence type="ECO:0000313" key="7">
    <source>
        <dbReference type="EMBL" id="ATQ44235.1"/>
    </source>
</evidence>
<dbReference type="EMBL" id="CP024201">
    <property type="protein sequence ID" value="ATQ44235.1"/>
    <property type="molecule type" value="Genomic_DNA"/>
</dbReference>
<dbReference type="PANTHER" id="PTHR23427">
    <property type="entry name" value="SURFEIT LOCUS PROTEIN"/>
    <property type="match status" value="1"/>
</dbReference>
<keyword evidence="8" id="KW-1185">Reference proteome</keyword>
<feature type="transmembrane region" description="Helical" evidence="6">
    <location>
        <begin position="201"/>
        <end position="218"/>
    </location>
</feature>
<name>A0A2D2B1U0_9CAUL</name>
<accession>A0A2D2B1U0</accession>
<dbReference type="GO" id="GO:0005886">
    <property type="term" value="C:plasma membrane"/>
    <property type="evidence" value="ECO:0007669"/>
    <property type="project" value="UniProtKB-SubCell"/>
</dbReference>
<evidence type="ECO:0000256" key="4">
    <source>
        <dbReference type="ARBA" id="ARBA00022989"/>
    </source>
</evidence>
<gene>
    <name evidence="7" type="ORF">CSW64_18505</name>
</gene>
<dbReference type="InterPro" id="IPR002994">
    <property type="entry name" value="Surf1/Shy1"/>
</dbReference>
<evidence type="ECO:0000256" key="3">
    <source>
        <dbReference type="ARBA" id="ARBA00022692"/>
    </source>
</evidence>
<dbReference type="CDD" id="cd06662">
    <property type="entry name" value="SURF1"/>
    <property type="match status" value="1"/>
</dbReference>
<dbReference type="KEGG" id="cmb:CSW64_18505"/>
<dbReference type="PROSITE" id="PS50895">
    <property type="entry name" value="SURF1"/>
    <property type="match status" value="1"/>
</dbReference>
<dbReference type="OrthoDB" id="6079986at2"/>
<reference evidence="7 8" key="1">
    <citation type="submission" date="2017-10" db="EMBL/GenBank/DDBJ databases">
        <title>Genome sequence of Caulobacter mirabilis FWC38.</title>
        <authorList>
            <person name="Fiebig A."/>
            <person name="Crosson S."/>
        </authorList>
    </citation>
    <scope>NUCLEOTIDE SEQUENCE [LARGE SCALE GENOMIC DNA]</scope>
    <source>
        <strain evidence="7 8">FWC 38</strain>
    </source>
</reference>
<dbReference type="AlphaFoldDB" id="A0A2D2B1U0"/>
<dbReference type="Proteomes" id="UP000228945">
    <property type="component" value="Chromosome"/>
</dbReference>
<keyword evidence="4 6" id="KW-1133">Transmembrane helix</keyword>
<feature type="transmembrane region" description="Helical" evidence="6">
    <location>
        <begin position="12"/>
        <end position="30"/>
    </location>
</feature>
<evidence type="ECO:0000256" key="1">
    <source>
        <dbReference type="ARBA" id="ARBA00004370"/>
    </source>
</evidence>
<comment type="subcellular location">
    <subcellularLocation>
        <location evidence="6">Cell membrane</location>
        <topology evidence="6">Multi-pass membrane protein</topology>
    </subcellularLocation>
    <subcellularLocation>
        <location evidence="1">Membrane</location>
    </subcellularLocation>
</comment>
<evidence type="ECO:0000256" key="5">
    <source>
        <dbReference type="ARBA" id="ARBA00023136"/>
    </source>
</evidence>
<evidence type="ECO:0000313" key="8">
    <source>
        <dbReference type="Proteomes" id="UP000228945"/>
    </source>
</evidence>
<evidence type="ECO:0000256" key="6">
    <source>
        <dbReference type="RuleBase" id="RU363076"/>
    </source>
</evidence>
<proteinExistence type="inferred from homology"/>
<keyword evidence="3 6" id="KW-0812">Transmembrane</keyword>
<evidence type="ECO:0000256" key="2">
    <source>
        <dbReference type="ARBA" id="ARBA00007165"/>
    </source>
</evidence>
<sequence length="224" mass="24046">MSDAPRRRFPIGLTVASGVSLVILLGLGTWQMQRLAWKQDLIARLETLKTAQPKPIDEVLARAKRGETVDWVRVAAVCEQPIPARPDHVRNAVREGQIVWRVTSLCPLPAASPYREILVDRGLVANASGKVETPTVALAPVGAVVGVLAPAATLSKDAAALLPDGAPSLILMAERETPQPVEVVAAPLPPNLTNRHLEYALTWYGLAGALVAVYAALVRRRMKA</sequence>
<keyword evidence="6" id="KW-1003">Cell membrane</keyword>